<sequence>MDFFETIMFPFKWLVSIIMVGFHEGLSFIGLPAANGWTWTLSIIGLVLVIRAALIPVFVKQIKAQRGMQLLQPDLKKLQTKYKGKTDQLSRQAMAQEQMALYKKHGTNPFSACLPMLIQMPFFFALFQVLSGITAARNSGKGIGAMSADQVVQFDESSIFGAPLSASLLHGGAGGNEVAVWILSIVMIVAMTASQFITQKQIMAKNMSEEAMASPFMRQQKMMLYILPLVFGIGGINFPIGVLIYWTTTNLWTMGQQFFVIRRMPTPGSPAAKALEERRAAKGLPPLLGGKKTAAADAAAEAEAAAAAAAEIRAQRVQPQRKNRKKK</sequence>
<evidence type="ECO:0000256" key="14">
    <source>
        <dbReference type="ARBA" id="ARBA00033245"/>
    </source>
</evidence>
<dbReference type="CDD" id="cd20070">
    <property type="entry name" value="5TM_YidC_Alb3"/>
    <property type="match status" value="1"/>
</dbReference>
<proteinExistence type="inferred from homology"/>
<comment type="function">
    <text evidence="11">Required for the insertion and/or proper folding and/or complex formation of integral membrane proteins into the membrane. Involved in integration of membrane proteins that insert both dependently and independently of the Sec translocase complex, as well as at least some lipoproteins. Aids folding of multispanning membrane proteins.</text>
</comment>
<dbReference type="Proteomes" id="UP001549307">
    <property type="component" value="Unassembled WGS sequence"/>
</dbReference>
<evidence type="ECO:0000256" key="12">
    <source>
        <dbReference type="ARBA" id="ARBA00026028"/>
    </source>
</evidence>
<dbReference type="InterPro" id="IPR028055">
    <property type="entry name" value="YidC/Oxa/ALB_C"/>
</dbReference>
<name>A0ABV2PAN7_9MICC</name>
<evidence type="ECO:0000256" key="10">
    <source>
        <dbReference type="ARBA" id="ARBA00023186"/>
    </source>
</evidence>
<evidence type="ECO:0000313" key="20">
    <source>
        <dbReference type="Proteomes" id="UP001549307"/>
    </source>
</evidence>
<evidence type="ECO:0000256" key="4">
    <source>
        <dbReference type="ARBA" id="ARBA00022448"/>
    </source>
</evidence>
<feature type="transmembrane region" description="Helical" evidence="17">
    <location>
        <begin position="12"/>
        <end position="31"/>
    </location>
</feature>
<keyword evidence="8 17" id="KW-1133">Transmembrane helix</keyword>
<protein>
    <recommendedName>
        <fullName evidence="3">Membrane protein insertase YidC</fullName>
    </recommendedName>
    <alternativeName>
        <fullName evidence="15">Foldase YidC</fullName>
    </alternativeName>
    <alternativeName>
        <fullName evidence="14">Membrane integrase YidC</fullName>
    </alternativeName>
    <alternativeName>
        <fullName evidence="13">Membrane protein YidC</fullName>
    </alternativeName>
</protein>
<keyword evidence="7" id="KW-0653">Protein transport</keyword>
<keyword evidence="9 17" id="KW-0472">Membrane</keyword>
<feature type="transmembrane region" description="Helical" evidence="17">
    <location>
        <begin position="37"/>
        <end position="59"/>
    </location>
</feature>
<evidence type="ECO:0000256" key="9">
    <source>
        <dbReference type="ARBA" id="ARBA00023136"/>
    </source>
</evidence>
<dbReference type="GeneID" id="92754310"/>
<keyword evidence="5" id="KW-1003">Cell membrane</keyword>
<dbReference type="NCBIfam" id="NF002350">
    <property type="entry name" value="PRK01315.1"/>
    <property type="match status" value="1"/>
</dbReference>
<dbReference type="PANTHER" id="PTHR12428">
    <property type="entry name" value="OXA1"/>
    <property type="match status" value="1"/>
</dbReference>
<dbReference type="InterPro" id="IPR047196">
    <property type="entry name" value="YidC_ALB_C"/>
</dbReference>
<dbReference type="NCBIfam" id="TIGR03592">
    <property type="entry name" value="yidC_oxa1_cterm"/>
    <property type="match status" value="1"/>
</dbReference>
<evidence type="ECO:0000256" key="17">
    <source>
        <dbReference type="SAM" id="Phobius"/>
    </source>
</evidence>
<feature type="domain" description="Membrane insertase YidC/Oxa/ALB C-terminal" evidence="18">
    <location>
        <begin position="39"/>
        <end position="261"/>
    </location>
</feature>
<reference evidence="19 20" key="1">
    <citation type="submission" date="2024-06" db="EMBL/GenBank/DDBJ databases">
        <title>Sorghum-associated microbial communities from plants grown in Nebraska, USA.</title>
        <authorList>
            <person name="Schachtman D."/>
        </authorList>
    </citation>
    <scope>NUCLEOTIDE SEQUENCE [LARGE SCALE GENOMIC DNA]</scope>
    <source>
        <strain evidence="19 20">3552</strain>
    </source>
</reference>
<evidence type="ECO:0000313" key="19">
    <source>
        <dbReference type="EMBL" id="MET4541586.1"/>
    </source>
</evidence>
<evidence type="ECO:0000256" key="2">
    <source>
        <dbReference type="ARBA" id="ARBA00010527"/>
    </source>
</evidence>
<keyword evidence="10" id="KW-0143">Chaperone</keyword>
<evidence type="ECO:0000256" key="8">
    <source>
        <dbReference type="ARBA" id="ARBA00022989"/>
    </source>
</evidence>
<dbReference type="PANTHER" id="PTHR12428:SF65">
    <property type="entry name" value="CYTOCHROME C OXIDASE ASSEMBLY PROTEIN COX18, MITOCHONDRIAL"/>
    <property type="match status" value="1"/>
</dbReference>
<comment type="subunit">
    <text evidence="12">Interacts with the Sec translocase complex via SecD. Specifically interacts with transmembrane segments of nascent integral membrane proteins during membrane integration.</text>
</comment>
<dbReference type="InterPro" id="IPR001708">
    <property type="entry name" value="YidC/ALB3/OXA1/COX18"/>
</dbReference>
<keyword evidence="4" id="KW-0813">Transport</keyword>
<evidence type="ECO:0000256" key="15">
    <source>
        <dbReference type="ARBA" id="ARBA00033342"/>
    </source>
</evidence>
<feature type="transmembrane region" description="Helical" evidence="17">
    <location>
        <begin position="222"/>
        <end position="246"/>
    </location>
</feature>
<gene>
    <name evidence="19" type="ORF">ABIE37_003384</name>
</gene>
<feature type="transmembrane region" description="Helical" evidence="17">
    <location>
        <begin position="178"/>
        <end position="197"/>
    </location>
</feature>
<evidence type="ECO:0000256" key="11">
    <source>
        <dbReference type="ARBA" id="ARBA00025034"/>
    </source>
</evidence>
<dbReference type="RefSeq" id="WP_354231500.1">
    <property type="nucleotide sequence ID" value="NZ_JBEPSN010000009.1"/>
</dbReference>
<comment type="caution">
    <text evidence="19">The sequence shown here is derived from an EMBL/GenBank/DDBJ whole genome shotgun (WGS) entry which is preliminary data.</text>
</comment>
<evidence type="ECO:0000259" key="18">
    <source>
        <dbReference type="Pfam" id="PF02096"/>
    </source>
</evidence>
<evidence type="ECO:0000256" key="16">
    <source>
        <dbReference type="RuleBase" id="RU003945"/>
    </source>
</evidence>
<keyword evidence="20" id="KW-1185">Reference proteome</keyword>
<accession>A0ABV2PAN7</accession>
<keyword evidence="6 16" id="KW-0812">Transmembrane</keyword>
<evidence type="ECO:0000256" key="3">
    <source>
        <dbReference type="ARBA" id="ARBA00015325"/>
    </source>
</evidence>
<evidence type="ECO:0000256" key="13">
    <source>
        <dbReference type="ARBA" id="ARBA00031538"/>
    </source>
</evidence>
<dbReference type="EMBL" id="JBEPSN010000009">
    <property type="protein sequence ID" value="MET4541586.1"/>
    <property type="molecule type" value="Genomic_DNA"/>
</dbReference>
<comment type="subcellular location">
    <subcellularLocation>
        <location evidence="1">Cell membrane</location>
        <topology evidence="1">Multi-pass membrane protein</topology>
    </subcellularLocation>
    <subcellularLocation>
        <location evidence="16">Membrane</location>
        <topology evidence="16">Multi-pass membrane protein</topology>
    </subcellularLocation>
</comment>
<dbReference type="Pfam" id="PF02096">
    <property type="entry name" value="60KD_IMP"/>
    <property type="match status" value="1"/>
</dbReference>
<evidence type="ECO:0000256" key="6">
    <source>
        <dbReference type="ARBA" id="ARBA00022692"/>
    </source>
</evidence>
<evidence type="ECO:0000256" key="7">
    <source>
        <dbReference type="ARBA" id="ARBA00022927"/>
    </source>
</evidence>
<evidence type="ECO:0000256" key="5">
    <source>
        <dbReference type="ARBA" id="ARBA00022475"/>
    </source>
</evidence>
<feature type="transmembrane region" description="Helical" evidence="17">
    <location>
        <begin position="109"/>
        <end position="130"/>
    </location>
</feature>
<comment type="similarity">
    <text evidence="2">Belongs to the OXA1/ALB3/YidC family. Type 1 subfamily.</text>
</comment>
<evidence type="ECO:0000256" key="1">
    <source>
        <dbReference type="ARBA" id="ARBA00004651"/>
    </source>
</evidence>
<organism evidence="19 20">
    <name type="scientific">Arthrobacter bambusae</name>
    <dbReference type="NCBI Taxonomy" id="1338426"/>
    <lineage>
        <taxon>Bacteria</taxon>
        <taxon>Bacillati</taxon>
        <taxon>Actinomycetota</taxon>
        <taxon>Actinomycetes</taxon>
        <taxon>Micrococcales</taxon>
        <taxon>Micrococcaceae</taxon>
        <taxon>Arthrobacter</taxon>
    </lineage>
</organism>